<accession>A0A7R8HBN0</accession>
<name>A0A7R8HBN0_LEPSM</name>
<dbReference type="AlphaFoldDB" id="A0A7R8HBN0"/>
<protein>
    <submittedName>
        <fullName evidence="1">(salmon louse) hypothetical protein</fullName>
    </submittedName>
</protein>
<sequence length="479" mass="55842">MNILVSFLVLGLCYQASAQDFDREFLLRQLNNLERKSSNDVLSRQSSTSPQMETYEKNGYNCTQKLINTQKTEYDRGMECNHTVTKKCHLTYITDYTSSADKKCETNYRKSCHIVFRPQSHQEKVKICHTPNERICGDEETGEEICSTQYETVCETTFKEYELKEDEPVCKMVEKKRCENVQVEVFNLPKREGEESTSPTVVKQRYQVLEKLSNLSRDNAKNITERSGEQVFFDKEKFRGVVTENGEYCMVKLVMREETVYDRGMECKHTFKKECHLTYITDYISSRDQKCETNYRKSCHIVFKAQPHQEKVKLCHTPLKHVCDDNEPGPNICTTEYESLCETTFKKYQLEQDEPECKMVEKERCQDVPCENWPVQQCVLKTRTVTKIHPETSCKKIPKKVCIPNNCKVVPTDEICHEQLKTVVQNIPEEECDLEPEENCNMESSLVPRLVPKKNCIKVPKEVCVNTKKNPVRIPTPHT</sequence>
<dbReference type="Proteomes" id="UP000675881">
    <property type="component" value="Chromosome 6"/>
</dbReference>
<dbReference type="EMBL" id="HG994585">
    <property type="protein sequence ID" value="CAF2984328.1"/>
    <property type="molecule type" value="Genomic_DNA"/>
</dbReference>
<evidence type="ECO:0000313" key="2">
    <source>
        <dbReference type="Proteomes" id="UP000675881"/>
    </source>
</evidence>
<gene>
    <name evidence="1" type="ORF">LSAA_12292</name>
</gene>
<keyword evidence="2" id="KW-1185">Reference proteome</keyword>
<organism evidence="1 2">
    <name type="scientific">Lepeophtheirus salmonis</name>
    <name type="common">Salmon louse</name>
    <name type="synonym">Caligus salmonis</name>
    <dbReference type="NCBI Taxonomy" id="72036"/>
    <lineage>
        <taxon>Eukaryota</taxon>
        <taxon>Metazoa</taxon>
        <taxon>Ecdysozoa</taxon>
        <taxon>Arthropoda</taxon>
        <taxon>Crustacea</taxon>
        <taxon>Multicrustacea</taxon>
        <taxon>Hexanauplia</taxon>
        <taxon>Copepoda</taxon>
        <taxon>Siphonostomatoida</taxon>
        <taxon>Caligidae</taxon>
        <taxon>Lepeophtheirus</taxon>
    </lineage>
</organism>
<dbReference type="OrthoDB" id="6364333at2759"/>
<evidence type="ECO:0000313" key="1">
    <source>
        <dbReference type="EMBL" id="CAF2984328.1"/>
    </source>
</evidence>
<reference evidence="1" key="1">
    <citation type="submission" date="2021-02" db="EMBL/GenBank/DDBJ databases">
        <authorList>
            <person name="Bekaert M."/>
        </authorList>
    </citation>
    <scope>NUCLEOTIDE SEQUENCE</scope>
    <source>
        <strain evidence="1">IoA-00</strain>
    </source>
</reference>
<proteinExistence type="predicted"/>